<evidence type="ECO:0000313" key="6">
    <source>
        <dbReference type="Proteomes" id="UP000279994"/>
    </source>
</evidence>
<dbReference type="NCBIfam" id="TIGR00667">
    <property type="entry name" value="aat"/>
    <property type="match status" value="1"/>
</dbReference>
<comment type="similarity">
    <text evidence="4">Belongs to the L/F-transferase family.</text>
</comment>
<name>A0A3N0GJP5_9ACTN</name>
<dbReference type="SUPFAM" id="SSF55729">
    <property type="entry name" value="Acyl-CoA N-acyltransferases (Nat)"/>
    <property type="match status" value="1"/>
</dbReference>
<dbReference type="InterPro" id="IPR042203">
    <property type="entry name" value="Leu/Phe-tRNA_Trfase_C"/>
</dbReference>
<evidence type="ECO:0000256" key="2">
    <source>
        <dbReference type="ARBA" id="ARBA00022679"/>
    </source>
</evidence>
<reference evidence="5 6" key="1">
    <citation type="submission" date="2018-11" db="EMBL/GenBank/DDBJ databases">
        <authorList>
            <person name="Li F."/>
        </authorList>
    </citation>
    <scope>NUCLEOTIDE SEQUENCE [LARGE SCALE GENOMIC DNA]</scope>
    <source>
        <strain evidence="5 6">Gsoil 818</strain>
    </source>
</reference>
<organism evidence="5 6">
    <name type="scientific">Nocardioides pocheonensis</name>
    <dbReference type="NCBI Taxonomy" id="661485"/>
    <lineage>
        <taxon>Bacteria</taxon>
        <taxon>Bacillati</taxon>
        <taxon>Actinomycetota</taxon>
        <taxon>Actinomycetes</taxon>
        <taxon>Propionibacteriales</taxon>
        <taxon>Nocardioidaceae</taxon>
        <taxon>Nocardioides</taxon>
    </lineage>
</organism>
<comment type="caution">
    <text evidence="5">The sequence shown here is derived from an EMBL/GenBank/DDBJ whole genome shotgun (WGS) entry which is preliminary data.</text>
</comment>
<evidence type="ECO:0000256" key="1">
    <source>
        <dbReference type="ARBA" id="ARBA00022490"/>
    </source>
</evidence>
<dbReference type="PANTHER" id="PTHR30098">
    <property type="entry name" value="LEUCYL/PHENYLALANYL-TRNA--PROTEIN TRANSFERASE"/>
    <property type="match status" value="1"/>
</dbReference>
<comment type="subcellular location">
    <subcellularLocation>
        <location evidence="4">Cytoplasm</location>
    </subcellularLocation>
</comment>
<evidence type="ECO:0000313" key="5">
    <source>
        <dbReference type="EMBL" id="RNM12697.1"/>
    </source>
</evidence>
<dbReference type="InterPro" id="IPR004616">
    <property type="entry name" value="Leu/Phe-tRNA_Trfase"/>
</dbReference>
<keyword evidence="2 4" id="KW-0808">Transferase</keyword>
<protein>
    <recommendedName>
        <fullName evidence="4">Leucyl/phenylalanyl-tRNA--protein transferase</fullName>
        <ecNumber evidence="4">2.3.2.6</ecNumber>
    </recommendedName>
    <alternativeName>
        <fullName evidence="4">L/F-transferase</fullName>
    </alternativeName>
    <alternativeName>
        <fullName evidence="4">Leucyltransferase</fullName>
    </alternativeName>
    <alternativeName>
        <fullName evidence="4">Phenyalanyltransferase</fullName>
    </alternativeName>
</protein>
<keyword evidence="6" id="KW-1185">Reference proteome</keyword>
<dbReference type="Gene3D" id="3.40.630.70">
    <property type="entry name" value="Leucyl/phenylalanyl-tRNA-protein transferase, C-terminal domain"/>
    <property type="match status" value="1"/>
</dbReference>
<dbReference type="RefSeq" id="WP_123224460.1">
    <property type="nucleotide sequence ID" value="NZ_RJSF01000044.1"/>
</dbReference>
<dbReference type="Gene3D" id="3.30.70.3550">
    <property type="entry name" value="Leucyl/phenylalanyl-tRNA-protein transferase, N-terminal domain"/>
    <property type="match status" value="1"/>
</dbReference>
<dbReference type="GO" id="GO:0005737">
    <property type="term" value="C:cytoplasm"/>
    <property type="evidence" value="ECO:0007669"/>
    <property type="project" value="UniProtKB-SubCell"/>
</dbReference>
<comment type="catalytic activity">
    <reaction evidence="4">
        <text>L-phenylalanyl-tRNA(Phe) + an N-terminal L-alpha-aminoacyl-[protein] = an N-terminal L-phenylalanyl-L-alpha-aminoacyl-[protein] + tRNA(Phe)</text>
        <dbReference type="Rhea" id="RHEA:43632"/>
        <dbReference type="Rhea" id="RHEA-COMP:9668"/>
        <dbReference type="Rhea" id="RHEA-COMP:9699"/>
        <dbReference type="Rhea" id="RHEA-COMP:10636"/>
        <dbReference type="Rhea" id="RHEA-COMP:10637"/>
        <dbReference type="ChEBI" id="CHEBI:78442"/>
        <dbReference type="ChEBI" id="CHEBI:78531"/>
        <dbReference type="ChEBI" id="CHEBI:78597"/>
        <dbReference type="ChEBI" id="CHEBI:83561"/>
        <dbReference type="EC" id="2.3.2.6"/>
    </reaction>
</comment>
<comment type="function">
    <text evidence="4">Functions in the N-end rule pathway of protein degradation where it conjugates Leu, Phe and, less efficiently, Met from aminoacyl-tRNAs to the N-termini of proteins containing an N-terminal arginine or lysine.</text>
</comment>
<gene>
    <name evidence="4" type="primary">aat</name>
    <name evidence="5" type="ORF">EFL26_19050</name>
</gene>
<dbReference type="HAMAP" id="MF_00688">
    <property type="entry name" value="Leu_Phe_trans"/>
    <property type="match status" value="1"/>
</dbReference>
<dbReference type="Proteomes" id="UP000279994">
    <property type="component" value="Unassembled WGS sequence"/>
</dbReference>
<comment type="catalytic activity">
    <reaction evidence="4">
        <text>N-terminal L-arginyl-[protein] + L-leucyl-tRNA(Leu) = N-terminal L-leucyl-L-arginyl-[protein] + tRNA(Leu) + H(+)</text>
        <dbReference type="Rhea" id="RHEA:50416"/>
        <dbReference type="Rhea" id="RHEA-COMP:9613"/>
        <dbReference type="Rhea" id="RHEA-COMP:9622"/>
        <dbReference type="Rhea" id="RHEA-COMP:12672"/>
        <dbReference type="Rhea" id="RHEA-COMP:12673"/>
        <dbReference type="ChEBI" id="CHEBI:15378"/>
        <dbReference type="ChEBI" id="CHEBI:64719"/>
        <dbReference type="ChEBI" id="CHEBI:78442"/>
        <dbReference type="ChEBI" id="CHEBI:78494"/>
        <dbReference type="ChEBI" id="CHEBI:133044"/>
        <dbReference type="EC" id="2.3.2.6"/>
    </reaction>
</comment>
<dbReference type="AlphaFoldDB" id="A0A3N0GJP5"/>
<keyword evidence="1 4" id="KW-0963">Cytoplasm</keyword>
<sequence length="226" mass="24988">MPIDPGPTLWDLPTPRRRDRDLVAMGGDLEPSTLIAAYRRGLFPMPAALESEEICWWSPVRRGVLPLDGLRVSRSLRASIRRYEVRVNTAFRDVIRGCADPARDSRWIDTGVLDGYTRLHELGWAHSVETWRDGELVGGLYGVAIGGLFAGESMFARATDASKVALVHLVDLLRDEHAAQRLLDTQWQTPHLATLGVVEVPRAEYLARLEVALALPLPAAFTTTAG</sequence>
<keyword evidence="3 4" id="KW-0012">Acyltransferase</keyword>
<evidence type="ECO:0000256" key="4">
    <source>
        <dbReference type="HAMAP-Rule" id="MF_00688"/>
    </source>
</evidence>
<comment type="catalytic activity">
    <reaction evidence="4">
        <text>N-terminal L-lysyl-[protein] + L-leucyl-tRNA(Leu) = N-terminal L-leucyl-L-lysyl-[protein] + tRNA(Leu) + H(+)</text>
        <dbReference type="Rhea" id="RHEA:12340"/>
        <dbReference type="Rhea" id="RHEA-COMP:9613"/>
        <dbReference type="Rhea" id="RHEA-COMP:9622"/>
        <dbReference type="Rhea" id="RHEA-COMP:12670"/>
        <dbReference type="Rhea" id="RHEA-COMP:12671"/>
        <dbReference type="ChEBI" id="CHEBI:15378"/>
        <dbReference type="ChEBI" id="CHEBI:65249"/>
        <dbReference type="ChEBI" id="CHEBI:78442"/>
        <dbReference type="ChEBI" id="CHEBI:78494"/>
        <dbReference type="ChEBI" id="CHEBI:133043"/>
        <dbReference type="EC" id="2.3.2.6"/>
    </reaction>
</comment>
<dbReference type="EMBL" id="RJSF01000044">
    <property type="protein sequence ID" value="RNM12697.1"/>
    <property type="molecule type" value="Genomic_DNA"/>
</dbReference>
<proteinExistence type="inferred from homology"/>
<accession>A0A3N0GJP5</accession>
<dbReference type="InterPro" id="IPR042221">
    <property type="entry name" value="Leu/Phe-tRNA_Trfase_N"/>
</dbReference>
<dbReference type="OrthoDB" id="9790282at2"/>
<dbReference type="GO" id="GO:0008914">
    <property type="term" value="F:leucyl-tRNA--protein transferase activity"/>
    <property type="evidence" value="ECO:0007669"/>
    <property type="project" value="UniProtKB-UniRule"/>
</dbReference>
<dbReference type="FunFam" id="3.40.630.70:FF:000001">
    <property type="entry name" value="Leucyl/phenylalanyl-tRNA--protein transferase"/>
    <property type="match status" value="1"/>
</dbReference>
<dbReference type="InterPro" id="IPR016181">
    <property type="entry name" value="Acyl_CoA_acyltransferase"/>
</dbReference>
<dbReference type="EC" id="2.3.2.6" evidence="4"/>
<dbReference type="GO" id="GO:0030163">
    <property type="term" value="P:protein catabolic process"/>
    <property type="evidence" value="ECO:0007669"/>
    <property type="project" value="UniProtKB-UniRule"/>
</dbReference>
<evidence type="ECO:0000256" key="3">
    <source>
        <dbReference type="ARBA" id="ARBA00023315"/>
    </source>
</evidence>
<dbReference type="PANTHER" id="PTHR30098:SF2">
    <property type="entry name" value="LEUCYL_PHENYLALANYL-TRNA--PROTEIN TRANSFERASE"/>
    <property type="match status" value="1"/>
</dbReference>
<dbReference type="Pfam" id="PF03588">
    <property type="entry name" value="Leu_Phe_trans"/>
    <property type="match status" value="1"/>
</dbReference>